<keyword evidence="1" id="KW-0175">Coiled coil</keyword>
<proteinExistence type="predicted"/>
<feature type="compositionally biased region" description="Low complexity" evidence="2">
    <location>
        <begin position="259"/>
        <end position="271"/>
    </location>
</feature>
<name>A0A7J6MIE9_PERCH</name>
<dbReference type="EMBL" id="JAAPAO010000140">
    <property type="protein sequence ID" value="KAF4671206.1"/>
    <property type="molecule type" value="Genomic_DNA"/>
</dbReference>
<reference evidence="3 4" key="1">
    <citation type="submission" date="2020-04" db="EMBL/GenBank/DDBJ databases">
        <title>Perkinsus chesapeaki whole genome sequence.</title>
        <authorList>
            <person name="Bogema D.R."/>
        </authorList>
    </citation>
    <scope>NUCLEOTIDE SEQUENCE [LARGE SCALE GENOMIC DNA]</scope>
    <source>
        <strain evidence="3">ATCC PRA-425</strain>
    </source>
</reference>
<accession>A0A7J6MIE9</accession>
<protein>
    <submittedName>
        <fullName evidence="3">Uncharacterized protein</fullName>
    </submittedName>
</protein>
<feature type="region of interest" description="Disordered" evidence="2">
    <location>
        <begin position="250"/>
        <end position="277"/>
    </location>
</feature>
<evidence type="ECO:0000256" key="2">
    <source>
        <dbReference type="SAM" id="MobiDB-lite"/>
    </source>
</evidence>
<dbReference type="OrthoDB" id="10433730at2759"/>
<sequence>MPSPRKGSTHRLRNDDEEPSSPQVDYGEEWEEIYREEEQARIAAGRPKKKASSSSSQKPRLNLWDDCENMPGAKPNATPVQREYFESRCLKVWKETAKESQAHEEERSRELELEEAECLENEITDLFEMFPLLDSALIQDIYLCSERDWDATVDTLLVKPDGIEGILEMMSYSAILADVIQLSLLWQYSDRCTDITLLALIDRLKLSGENDGLDAKVSKPPPKMDDENEFPLLIGRDDWQVVPRYIMEEGAAPSKPPESSYLAKAKASSSDKTAEKP</sequence>
<comment type="caution">
    <text evidence="3">The sequence shown here is derived from an EMBL/GenBank/DDBJ whole genome shotgun (WGS) entry which is preliminary data.</text>
</comment>
<evidence type="ECO:0000313" key="3">
    <source>
        <dbReference type="EMBL" id="KAF4671206.1"/>
    </source>
</evidence>
<keyword evidence="4" id="KW-1185">Reference proteome</keyword>
<gene>
    <name evidence="3" type="ORF">FOL47_001652</name>
</gene>
<organism evidence="3 4">
    <name type="scientific">Perkinsus chesapeaki</name>
    <name type="common">Clam parasite</name>
    <name type="synonym">Perkinsus andrewsi</name>
    <dbReference type="NCBI Taxonomy" id="330153"/>
    <lineage>
        <taxon>Eukaryota</taxon>
        <taxon>Sar</taxon>
        <taxon>Alveolata</taxon>
        <taxon>Perkinsozoa</taxon>
        <taxon>Perkinsea</taxon>
        <taxon>Perkinsida</taxon>
        <taxon>Perkinsidae</taxon>
        <taxon>Perkinsus</taxon>
    </lineage>
</organism>
<feature type="region of interest" description="Disordered" evidence="2">
    <location>
        <begin position="1"/>
        <end position="63"/>
    </location>
</feature>
<dbReference type="InterPro" id="IPR009060">
    <property type="entry name" value="UBA-like_sf"/>
</dbReference>
<dbReference type="AlphaFoldDB" id="A0A7J6MIE9"/>
<dbReference type="Proteomes" id="UP000591131">
    <property type="component" value="Unassembled WGS sequence"/>
</dbReference>
<dbReference type="SUPFAM" id="SSF46934">
    <property type="entry name" value="UBA-like"/>
    <property type="match status" value="1"/>
</dbReference>
<dbReference type="Gene3D" id="1.10.8.10">
    <property type="entry name" value="DNA helicase RuvA subunit, C-terminal domain"/>
    <property type="match status" value="1"/>
</dbReference>
<evidence type="ECO:0000313" key="4">
    <source>
        <dbReference type="Proteomes" id="UP000591131"/>
    </source>
</evidence>
<evidence type="ECO:0000256" key="1">
    <source>
        <dbReference type="SAM" id="Coils"/>
    </source>
</evidence>
<feature type="coiled-coil region" evidence="1">
    <location>
        <begin position="94"/>
        <end position="122"/>
    </location>
</feature>